<dbReference type="SMART" id="SM00271">
    <property type="entry name" value="DnaJ"/>
    <property type="match status" value="1"/>
</dbReference>
<dbReference type="PANTHER" id="PTHR44743">
    <property type="entry name" value="PUTATIVE, EXPRESSED-RELATED"/>
    <property type="match status" value="1"/>
</dbReference>
<dbReference type="InterPro" id="IPR036869">
    <property type="entry name" value="J_dom_sf"/>
</dbReference>
<organism evidence="3">
    <name type="scientific">Rhizophora mucronata</name>
    <name type="common">Asiatic mangrove</name>
    <dbReference type="NCBI Taxonomy" id="61149"/>
    <lineage>
        <taxon>Eukaryota</taxon>
        <taxon>Viridiplantae</taxon>
        <taxon>Streptophyta</taxon>
        <taxon>Embryophyta</taxon>
        <taxon>Tracheophyta</taxon>
        <taxon>Spermatophyta</taxon>
        <taxon>Magnoliopsida</taxon>
        <taxon>eudicotyledons</taxon>
        <taxon>Gunneridae</taxon>
        <taxon>Pentapetalae</taxon>
        <taxon>rosids</taxon>
        <taxon>fabids</taxon>
        <taxon>Malpighiales</taxon>
        <taxon>Rhizophoraceae</taxon>
        <taxon>Rhizophora</taxon>
    </lineage>
</organism>
<name>A0A2P2KKX9_RHIMU</name>
<accession>A0A2P2KKX9</accession>
<dbReference type="Pfam" id="PF00226">
    <property type="entry name" value="DnaJ"/>
    <property type="match status" value="1"/>
</dbReference>
<dbReference type="CDD" id="cd06257">
    <property type="entry name" value="DnaJ"/>
    <property type="match status" value="1"/>
</dbReference>
<evidence type="ECO:0000259" key="2">
    <source>
        <dbReference type="PROSITE" id="PS50076"/>
    </source>
</evidence>
<feature type="domain" description="J" evidence="2">
    <location>
        <begin position="8"/>
        <end position="77"/>
    </location>
</feature>
<proteinExistence type="predicted"/>
<reference evidence="3" key="1">
    <citation type="submission" date="2018-02" db="EMBL/GenBank/DDBJ databases">
        <title>Rhizophora mucronata_Transcriptome.</title>
        <authorList>
            <person name="Meera S.P."/>
            <person name="Sreeshan A."/>
            <person name="Augustine A."/>
        </authorList>
    </citation>
    <scope>NUCLEOTIDE SEQUENCE</scope>
    <source>
        <tissue evidence="3">Leaf</tissue>
    </source>
</reference>
<dbReference type="InterPro" id="IPR018253">
    <property type="entry name" value="DnaJ_domain_CS"/>
</dbReference>
<dbReference type="PANTHER" id="PTHR44743:SF10">
    <property type="entry name" value="J DOMAIN-CONTAINING PROTEIN"/>
    <property type="match status" value="1"/>
</dbReference>
<evidence type="ECO:0000313" key="3">
    <source>
        <dbReference type="EMBL" id="MBX06375.1"/>
    </source>
</evidence>
<dbReference type="SUPFAM" id="SSF46565">
    <property type="entry name" value="Chaperone J-domain"/>
    <property type="match status" value="1"/>
</dbReference>
<dbReference type="PROSITE" id="PS00636">
    <property type="entry name" value="DNAJ_1"/>
    <property type="match status" value="1"/>
</dbReference>
<dbReference type="InterPro" id="IPR001623">
    <property type="entry name" value="DnaJ_domain"/>
</dbReference>
<feature type="region of interest" description="Disordered" evidence="1">
    <location>
        <begin position="1"/>
        <end position="21"/>
    </location>
</feature>
<sequence length="173" mass="20335">MEERQGQSHYSILGVSSESSSEEIKRAYRKLAMQWHPDRWTRKPSLLGRAKRKFQQIQEAYSVLSDESKRTLYDAGLYDPEDEGFSDFVREMMSLMARERQEDKNYTMDELQAMLLEMTQGFESSSWYSEPLFLNDHQHSKRMRCDSSSIIDSSLPHFSLSDWTAYGESSKWS</sequence>
<dbReference type="AlphaFoldDB" id="A0A2P2KKX9"/>
<protein>
    <recommendedName>
        <fullName evidence="2">J domain-containing protein</fullName>
    </recommendedName>
</protein>
<dbReference type="PRINTS" id="PR00625">
    <property type="entry name" value="JDOMAIN"/>
</dbReference>
<evidence type="ECO:0000256" key="1">
    <source>
        <dbReference type="SAM" id="MobiDB-lite"/>
    </source>
</evidence>
<dbReference type="EMBL" id="GGEC01025891">
    <property type="protein sequence ID" value="MBX06375.1"/>
    <property type="molecule type" value="Transcribed_RNA"/>
</dbReference>
<dbReference type="PROSITE" id="PS50076">
    <property type="entry name" value="DNAJ_2"/>
    <property type="match status" value="1"/>
</dbReference>
<dbReference type="Gene3D" id="1.10.287.110">
    <property type="entry name" value="DnaJ domain"/>
    <property type="match status" value="1"/>
</dbReference>